<reference evidence="1" key="1">
    <citation type="submission" date="2018-05" db="EMBL/GenBank/DDBJ databases">
        <authorList>
            <person name="Lanie J.A."/>
            <person name="Ng W.-L."/>
            <person name="Kazmierczak K.M."/>
            <person name="Andrzejewski T.M."/>
            <person name="Davidsen T.M."/>
            <person name="Wayne K.J."/>
            <person name="Tettelin H."/>
            <person name="Glass J.I."/>
            <person name="Rusch D."/>
            <person name="Podicherti R."/>
            <person name="Tsui H.-C.T."/>
            <person name="Winkler M.E."/>
        </authorList>
    </citation>
    <scope>NUCLEOTIDE SEQUENCE</scope>
</reference>
<proteinExistence type="predicted"/>
<evidence type="ECO:0000313" key="1">
    <source>
        <dbReference type="EMBL" id="SVE55378.1"/>
    </source>
</evidence>
<dbReference type="EMBL" id="UINC01225351">
    <property type="protein sequence ID" value="SVE55378.1"/>
    <property type="molecule type" value="Genomic_DNA"/>
</dbReference>
<protein>
    <submittedName>
        <fullName evidence="1">Uncharacterized protein</fullName>
    </submittedName>
</protein>
<sequence>LPDLHPHTGKAILLLQGVQPSGIRYELWNDLGLEVEKEASSHRWLGDIRGIELQRTTWRKNQQLRLDQEQFKTSLALAGITEKTLAAKLSVGHGVDQVLLYQFITYPCTEECTSPETWLMRMQLIDLNSGLQIHRVRLNYKPDDDELEGAPREETALSLTRDLLEKFKESFVVPWHRLRYENLKSLHSESI</sequence>
<accession>A0A383EH13</accession>
<gene>
    <name evidence="1" type="ORF">METZ01_LOCUS508232</name>
</gene>
<organism evidence="1">
    <name type="scientific">marine metagenome</name>
    <dbReference type="NCBI Taxonomy" id="408172"/>
    <lineage>
        <taxon>unclassified sequences</taxon>
        <taxon>metagenomes</taxon>
        <taxon>ecological metagenomes</taxon>
    </lineage>
</organism>
<feature type="non-terminal residue" evidence="1">
    <location>
        <position position="1"/>
    </location>
</feature>
<dbReference type="AlphaFoldDB" id="A0A383EH13"/>
<name>A0A383EH13_9ZZZZ</name>